<dbReference type="EMBL" id="UZAH01030000">
    <property type="protein sequence ID" value="VDP08812.1"/>
    <property type="molecule type" value="Genomic_DNA"/>
</dbReference>
<dbReference type="Proteomes" id="UP000050761">
    <property type="component" value="Unassembled WGS sequence"/>
</dbReference>
<reference evidence="3" key="2">
    <citation type="submission" date="2019-09" db="UniProtKB">
        <authorList>
            <consortium name="WormBaseParasite"/>
        </authorList>
    </citation>
    <scope>IDENTIFICATION</scope>
</reference>
<gene>
    <name evidence="1" type="ORF">HPBE_LOCUS17416</name>
</gene>
<evidence type="ECO:0000313" key="1">
    <source>
        <dbReference type="EMBL" id="VDP08812.1"/>
    </source>
</evidence>
<dbReference type="WBParaSite" id="HPBE_0001741701-mRNA-1">
    <property type="protein sequence ID" value="HPBE_0001741701-mRNA-1"/>
    <property type="gene ID" value="HPBE_0001741701"/>
</dbReference>
<keyword evidence="2" id="KW-1185">Reference proteome</keyword>
<name>A0A183G6S1_HELPZ</name>
<accession>A0A3P8A679</accession>
<accession>A0A183G6S1</accession>
<evidence type="ECO:0000313" key="3">
    <source>
        <dbReference type="WBParaSite" id="HPBE_0001741701-mRNA-1"/>
    </source>
</evidence>
<reference evidence="1 2" key="1">
    <citation type="submission" date="2018-11" db="EMBL/GenBank/DDBJ databases">
        <authorList>
            <consortium name="Pathogen Informatics"/>
        </authorList>
    </citation>
    <scope>NUCLEOTIDE SEQUENCE [LARGE SCALE GENOMIC DNA]</scope>
</reference>
<dbReference type="AlphaFoldDB" id="A0A183G6S1"/>
<evidence type="ECO:0000313" key="2">
    <source>
        <dbReference type="Proteomes" id="UP000050761"/>
    </source>
</evidence>
<dbReference type="OrthoDB" id="5916685at2759"/>
<organism evidence="2 3">
    <name type="scientific">Heligmosomoides polygyrus</name>
    <name type="common">Parasitic roundworm</name>
    <dbReference type="NCBI Taxonomy" id="6339"/>
    <lineage>
        <taxon>Eukaryota</taxon>
        <taxon>Metazoa</taxon>
        <taxon>Ecdysozoa</taxon>
        <taxon>Nematoda</taxon>
        <taxon>Chromadorea</taxon>
        <taxon>Rhabditida</taxon>
        <taxon>Rhabditina</taxon>
        <taxon>Rhabditomorpha</taxon>
        <taxon>Strongyloidea</taxon>
        <taxon>Heligmosomidae</taxon>
        <taxon>Heligmosomoides</taxon>
    </lineage>
</organism>
<protein>
    <submittedName>
        <fullName evidence="3">GOLD domain-containing protein</fullName>
    </submittedName>
</protein>
<proteinExistence type="predicted"/>
<sequence length="162" mass="18141">MTGIVYRDGRHFLFPSLNERSETVSLSSEMGSVATLLFSVKNEIKVKEEDVEIVNERGNKVYYIRAPGNYSLRFKKIKVEKDFGFLAGEIGVTLQVPIIEGPAGIRFDYPYTMVPETGLLYQQCDAHSGIIERNGRQFCRYCDLCGVGEHLASELNGGAHQV</sequence>